<keyword evidence="1" id="KW-0812">Transmembrane</keyword>
<reference evidence="2" key="1">
    <citation type="submission" date="2017-08" db="EMBL/GenBank/DDBJ databases">
        <title>Complete Genome Sequence of Francisella noatunensis subsp. orientalis strain FNO190.</title>
        <authorList>
            <person name="Pereira F.L."/>
            <person name="Goncalves L.A."/>
            <person name="Guilherme T.C."/>
            <person name="Soares S.C."/>
            <person name="Dorella F.A."/>
            <person name="Carvalho A.F."/>
            <person name="Leibowitz M.P."/>
            <person name="Leal C.A.G."/>
            <person name="Azevedo V.A.C."/>
            <person name="Figueiredo H.C.P."/>
        </authorList>
    </citation>
    <scope>NUCLEOTIDE SEQUENCE</scope>
    <source>
        <strain evidence="2">FNO190</strain>
    </source>
</reference>
<feature type="transmembrane region" description="Helical" evidence="1">
    <location>
        <begin position="170"/>
        <end position="190"/>
    </location>
</feature>
<dbReference type="EMBL" id="CP011923">
    <property type="protein sequence ID" value="AKN88795.1"/>
    <property type="molecule type" value="Genomic_DNA"/>
</dbReference>
<sequence length="193" mass="21760">MKTFVTIIVYNYNSFQLNLFDFLYVKKVMNNSGLLVGIIGLIIFMFGLVEIDVTQKNLIVFFATFFLFLSAVIQKEPFFSGFQGIAFVSATMVFFSFPQIYNLLIFIILAVVFSIFYFSKYKINTARVCAFVGLVALCFGILLGRNEPMVVCGIVLAIYAVFSIKEGYSVGWVFLILNLLFSIVAANALFSFI</sequence>
<keyword evidence="1" id="KW-0472">Membrane</keyword>
<evidence type="ECO:0000256" key="1">
    <source>
        <dbReference type="SAM" id="Phobius"/>
    </source>
</evidence>
<keyword evidence="1" id="KW-1133">Transmembrane helix</keyword>
<feature type="transmembrane region" description="Helical" evidence="1">
    <location>
        <begin position="28"/>
        <end position="49"/>
    </location>
</feature>
<dbReference type="Proteomes" id="UP000035930">
    <property type="component" value="Chromosome"/>
</dbReference>
<organism evidence="2 3">
    <name type="scientific">Francisella orientalis</name>
    <dbReference type="NCBI Taxonomy" id="299583"/>
    <lineage>
        <taxon>Bacteria</taxon>
        <taxon>Pseudomonadati</taxon>
        <taxon>Pseudomonadota</taxon>
        <taxon>Gammaproteobacteria</taxon>
        <taxon>Thiotrichales</taxon>
        <taxon>Francisellaceae</taxon>
        <taxon>Francisella</taxon>
    </lineage>
</organism>
<feature type="transmembrane region" description="Helical" evidence="1">
    <location>
        <begin position="125"/>
        <end position="143"/>
    </location>
</feature>
<keyword evidence="3" id="KW-1185">Reference proteome</keyword>
<protein>
    <submittedName>
        <fullName evidence="2">Uncharacterized protein</fullName>
    </submittedName>
</protein>
<feature type="transmembrane region" description="Helical" evidence="1">
    <location>
        <begin position="56"/>
        <end position="73"/>
    </location>
</feature>
<accession>A0ABM5U6F9</accession>
<gene>
    <name evidence="2" type="ORF">FNO190_1092</name>
</gene>
<proteinExistence type="predicted"/>
<name>A0ABM5U6F9_9GAMM</name>
<evidence type="ECO:0000313" key="2">
    <source>
        <dbReference type="EMBL" id="AKN88795.1"/>
    </source>
</evidence>
<evidence type="ECO:0000313" key="3">
    <source>
        <dbReference type="Proteomes" id="UP000035930"/>
    </source>
</evidence>
<feature type="transmembrane region" description="Helical" evidence="1">
    <location>
        <begin position="100"/>
        <end position="119"/>
    </location>
</feature>